<comment type="cofactor">
    <cofactor evidence="1">
        <name>FMN</name>
        <dbReference type="ChEBI" id="CHEBI:58210"/>
    </cofactor>
</comment>
<keyword evidence="2" id="KW-0285">Flavoprotein</keyword>
<keyword evidence="4" id="KW-0560">Oxidoreductase</keyword>
<protein>
    <submittedName>
        <fullName evidence="7">Alpha-hydroxy-acid oxidizing protein</fullName>
    </submittedName>
</protein>
<accession>A0ABR8QCV1</accession>
<comment type="caution">
    <text evidence="7">The sequence shown here is derived from an EMBL/GenBank/DDBJ whole genome shotgun (WGS) entry which is preliminary data.</text>
</comment>
<evidence type="ECO:0000256" key="1">
    <source>
        <dbReference type="ARBA" id="ARBA00001917"/>
    </source>
</evidence>
<dbReference type="InterPro" id="IPR008259">
    <property type="entry name" value="FMN_hydac_DH_AS"/>
</dbReference>
<evidence type="ECO:0000256" key="2">
    <source>
        <dbReference type="ARBA" id="ARBA00022630"/>
    </source>
</evidence>
<dbReference type="EMBL" id="JACSQV010000005">
    <property type="protein sequence ID" value="MBD7918211.1"/>
    <property type="molecule type" value="Genomic_DNA"/>
</dbReference>
<dbReference type="PROSITE" id="PS51349">
    <property type="entry name" value="FMN_HYDROXY_ACID_DH_2"/>
    <property type="match status" value="1"/>
</dbReference>
<evidence type="ECO:0000256" key="4">
    <source>
        <dbReference type="ARBA" id="ARBA00023002"/>
    </source>
</evidence>
<comment type="similarity">
    <text evidence="5">Belongs to the FMN-dependent alpha-hydroxy acid dehydrogenase family.</text>
</comment>
<gene>
    <name evidence="7" type="ORF">H9657_07970</name>
</gene>
<dbReference type="PANTHER" id="PTHR10578">
    <property type="entry name" value="S -2-HYDROXY-ACID OXIDASE-RELATED"/>
    <property type="match status" value="1"/>
</dbReference>
<evidence type="ECO:0000256" key="5">
    <source>
        <dbReference type="ARBA" id="ARBA00024042"/>
    </source>
</evidence>
<dbReference type="RefSeq" id="WP_191782132.1">
    <property type="nucleotide sequence ID" value="NZ_JACSQV010000005.1"/>
</dbReference>
<dbReference type="InterPro" id="IPR037396">
    <property type="entry name" value="FMN_HAD"/>
</dbReference>
<sequence>MGPSVRAREAERGARAVLDPVHFDYLAGGAGDERTLTGNEDAFARRRLVPRVLRGPGPVDLTTDLPGVRLAAPVVVAPTAFHRLAHRDGEVATATGVRAAGGLLTVSTMATTAVEEIAATGAALWFQLYLQPDRAFTAAIATRAAAAGCRALVLTVDSPVRGRHARDARHGFTELPAGLVCENLRDGDGRVRDLVVDPDLGWDDVAWLRDTTSLPLLVKGVLHPADARLAVEHGVDGIVVSNHGGRQLDGTLSTLDALPAVVAAVAGRVPVLLDGGVRSGADALVALALGADAVMVGRPVLWGLARGGADGVHEVLEDLTDGLAHAMALVGAHRPGDLGPDLVTVP</sequence>
<dbReference type="InterPro" id="IPR000262">
    <property type="entry name" value="FMN-dep_DH"/>
</dbReference>
<evidence type="ECO:0000259" key="6">
    <source>
        <dbReference type="PROSITE" id="PS51349"/>
    </source>
</evidence>
<proteinExistence type="inferred from homology"/>
<evidence type="ECO:0000313" key="7">
    <source>
        <dbReference type="EMBL" id="MBD7918211.1"/>
    </source>
</evidence>
<organism evidence="7 8">
    <name type="scientific">Cellulomonas avistercoris</name>
    <dbReference type="NCBI Taxonomy" id="2762242"/>
    <lineage>
        <taxon>Bacteria</taxon>
        <taxon>Bacillati</taxon>
        <taxon>Actinomycetota</taxon>
        <taxon>Actinomycetes</taxon>
        <taxon>Micrococcales</taxon>
        <taxon>Cellulomonadaceae</taxon>
        <taxon>Cellulomonas</taxon>
    </lineage>
</organism>
<dbReference type="InterPro" id="IPR013785">
    <property type="entry name" value="Aldolase_TIM"/>
</dbReference>
<dbReference type="SUPFAM" id="SSF51395">
    <property type="entry name" value="FMN-linked oxidoreductases"/>
    <property type="match status" value="1"/>
</dbReference>
<dbReference type="PROSITE" id="PS00557">
    <property type="entry name" value="FMN_HYDROXY_ACID_DH_1"/>
    <property type="match status" value="1"/>
</dbReference>
<dbReference type="Gene3D" id="3.20.20.70">
    <property type="entry name" value="Aldolase class I"/>
    <property type="match status" value="1"/>
</dbReference>
<dbReference type="Proteomes" id="UP000604241">
    <property type="component" value="Unassembled WGS sequence"/>
</dbReference>
<keyword evidence="8" id="KW-1185">Reference proteome</keyword>
<feature type="domain" description="FMN hydroxy acid dehydrogenase" evidence="6">
    <location>
        <begin position="1"/>
        <end position="346"/>
    </location>
</feature>
<dbReference type="PANTHER" id="PTHR10578:SF107">
    <property type="entry name" value="2-HYDROXYACID OXIDASE 1"/>
    <property type="match status" value="1"/>
</dbReference>
<keyword evidence="3" id="KW-0288">FMN</keyword>
<reference evidence="7 8" key="1">
    <citation type="submission" date="2020-08" db="EMBL/GenBank/DDBJ databases">
        <title>A Genomic Blueprint of the Chicken Gut Microbiome.</title>
        <authorList>
            <person name="Gilroy R."/>
            <person name="Ravi A."/>
            <person name="Getino M."/>
            <person name="Pursley I."/>
            <person name="Horton D.L."/>
            <person name="Alikhan N.-F."/>
            <person name="Baker D."/>
            <person name="Gharbi K."/>
            <person name="Hall N."/>
            <person name="Watson M."/>
            <person name="Adriaenssens E.M."/>
            <person name="Foster-Nyarko E."/>
            <person name="Jarju S."/>
            <person name="Secka A."/>
            <person name="Antonio M."/>
            <person name="Oren A."/>
            <person name="Chaudhuri R."/>
            <person name="La Ragione R.M."/>
            <person name="Hildebrand F."/>
            <person name="Pallen M.J."/>
        </authorList>
    </citation>
    <scope>NUCLEOTIDE SEQUENCE [LARGE SCALE GENOMIC DNA]</scope>
    <source>
        <strain evidence="7 8">Sa3CUA2</strain>
    </source>
</reference>
<dbReference type="InterPro" id="IPR012133">
    <property type="entry name" value="Alpha-hydoxy_acid_DH_FMN"/>
</dbReference>
<evidence type="ECO:0000256" key="3">
    <source>
        <dbReference type="ARBA" id="ARBA00022643"/>
    </source>
</evidence>
<dbReference type="Pfam" id="PF01070">
    <property type="entry name" value="FMN_dh"/>
    <property type="match status" value="1"/>
</dbReference>
<evidence type="ECO:0000313" key="8">
    <source>
        <dbReference type="Proteomes" id="UP000604241"/>
    </source>
</evidence>
<dbReference type="PIRSF" id="PIRSF000138">
    <property type="entry name" value="Al-hdrx_acd_dh"/>
    <property type="match status" value="1"/>
</dbReference>
<name>A0ABR8QCV1_9CELL</name>
<dbReference type="CDD" id="cd02809">
    <property type="entry name" value="alpha_hydroxyacid_oxid_FMN"/>
    <property type="match status" value="1"/>
</dbReference>